<proteinExistence type="predicted"/>
<protein>
    <recommendedName>
        <fullName evidence="2">Phosphotyrosine protein phosphatase I domain-containing protein</fullName>
    </recommendedName>
</protein>
<dbReference type="SUPFAM" id="SSF52788">
    <property type="entry name" value="Phosphotyrosine protein phosphatases I"/>
    <property type="match status" value="1"/>
</dbReference>
<reference evidence="3 4" key="1">
    <citation type="submission" date="2016-10" db="EMBL/GenBank/DDBJ databases">
        <title>Draft genome sequence of strain LCT isolated from the Shenzhou X spacecraft of China.</title>
        <authorList>
            <person name="Huang B."/>
        </authorList>
    </citation>
    <scope>NUCLEOTIDE SEQUENCE [LARGE SCALE GENOMIC DNA]</scope>
    <source>
        <strain evidence="3 4">LCT-H5</strain>
    </source>
</reference>
<dbReference type="InterPro" id="IPR036196">
    <property type="entry name" value="Ptyr_pPase_sf"/>
</dbReference>
<sequence length="256" mass="26275">MVHGLDLMRTPSSTPDPVRTPAPGQDAARAAAGSRRSGRAAHARSEPFALLFVCQGNVARSPAAQLLAARRLAAASDAGAGIETASAGTGALVGAGIAPEIGTELAERGVDASGHRAQQLGAGLLRAADLVLVMEAEHRRWILEEWPGAVRSVFLLGTAARVLGAQRSSPATPVDAGTLPPHGAGDPTTGLPGEPASPADPLALLRAPGVRVLPEDGIADPYRRGREAARRAVARIDQCLELVLPALVSRPRSERG</sequence>
<dbReference type="EMBL" id="MODZ01000004">
    <property type="protein sequence ID" value="OIJ36248.1"/>
    <property type="molecule type" value="Genomic_DNA"/>
</dbReference>
<dbReference type="Pfam" id="PF01451">
    <property type="entry name" value="LMWPc"/>
    <property type="match status" value="1"/>
</dbReference>
<dbReference type="InterPro" id="IPR050438">
    <property type="entry name" value="LMW_PTPase"/>
</dbReference>
<feature type="region of interest" description="Disordered" evidence="1">
    <location>
        <begin position="166"/>
        <end position="197"/>
    </location>
</feature>
<dbReference type="Proteomes" id="UP000179540">
    <property type="component" value="Unassembled WGS sequence"/>
</dbReference>
<dbReference type="PANTHER" id="PTHR11717:SF31">
    <property type="entry name" value="LOW MOLECULAR WEIGHT PROTEIN-TYROSINE-PHOSPHATASE ETP-RELATED"/>
    <property type="match status" value="1"/>
</dbReference>
<evidence type="ECO:0000256" key="1">
    <source>
        <dbReference type="SAM" id="MobiDB-lite"/>
    </source>
</evidence>
<evidence type="ECO:0000259" key="2">
    <source>
        <dbReference type="SMART" id="SM00226"/>
    </source>
</evidence>
<dbReference type="GO" id="GO:0004725">
    <property type="term" value="F:protein tyrosine phosphatase activity"/>
    <property type="evidence" value="ECO:0007669"/>
    <property type="project" value="TreeGrafter"/>
</dbReference>
<accession>A0A1S2N0V5</accession>
<evidence type="ECO:0000313" key="3">
    <source>
        <dbReference type="EMBL" id="OIJ36248.1"/>
    </source>
</evidence>
<comment type="caution">
    <text evidence="3">The sequence shown here is derived from an EMBL/GenBank/DDBJ whole genome shotgun (WGS) entry which is preliminary data.</text>
</comment>
<dbReference type="AlphaFoldDB" id="A0A1S2N0V5"/>
<dbReference type="InterPro" id="IPR023485">
    <property type="entry name" value="Ptyr_pPase"/>
</dbReference>
<gene>
    <name evidence="3" type="ORF">BK826_04170</name>
</gene>
<evidence type="ECO:0000313" key="4">
    <source>
        <dbReference type="Proteomes" id="UP000179540"/>
    </source>
</evidence>
<feature type="domain" description="Phosphotyrosine protein phosphatase I" evidence="2">
    <location>
        <begin position="48"/>
        <end position="246"/>
    </location>
</feature>
<feature type="region of interest" description="Disordered" evidence="1">
    <location>
        <begin position="1"/>
        <end position="39"/>
    </location>
</feature>
<dbReference type="Gene3D" id="3.40.50.2300">
    <property type="match status" value="1"/>
</dbReference>
<dbReference type="PANTHER" id="PTHR11717">
    <property type="entry name" value="LOW MOLECULAR WEIGHT PROTEIN TYROSINE PHOSPHATASE"/>
    <property type="match status" value="1"/>
</dbReference>
<dbReference type="SMART" id="SM00226">
    <property type="entry name" value="LMWPc"/>
    <property type="match status" value="1"/>
</dbReference>
<organism evidence="3 4">
    <name type="scientific">Rothia kristinae</name>
    <dbReference type="NCBI Taxonomy" id="37923"/>
    <lineage>
        <taxon>Bacteria</taxon>
        <taxon>Bacillati</taxon>
        <taxon>Actinomycetota</taxon>
        <taxon>Actinomycetes</taxon>
        <taxon>Micrococcales</taxon>
        <taxon>Micrococcaceae</taxon>
        <taxon>Rothia</taxon>
    </lineage>
</organism>
<name>A0A1S2N0V5_9MICC</name>